<dbReference type="Pfam" id="PF08263">
    <property type="entry name" value="LRRNT_2"/>
    <property type="match status" value="1"/>
</dbReference>
<evidence type="ECO:0000256" key="7">
    <source>
        <dbReference type="ARBA" id="ARBA00022737"/>
    </source>
</evidence>
<protein>
    <submittedName>
        <fullName evidence="15">Serine/threonine-protein kinase bri1</fullName>
    </submittedName>
</protein>
<keyword evidence="4" id="KW-0433">Leucine-rich repeat</keyword>
<evidence type="ECO:0000256" key="3">
    <source>
        <dbReference type="ARBA" id="ARBA00022475"/>
    </source>
</evidence>
<dbReference type="PROSITE" id="PS51450">
    <property type="entry name" value="LRR"/>
    <property type="match status" value="2"/>
</dbReference>
<evidence type="ECO:0000256" key="6">
    <source>
        <dbReference type="ARBA" id="ARBA00022729"/>
    </source>
</evidence>
<gene>
    <name evidence="15" type="ORF">POM88_052742</name>
</gene>
<feature type="signal peptide" evidence="12">
    <location>
        <begin position="1"/>
        <end position="27"/>
    </location>
</feature>
<dbReference type="InterPro" id="IPR003591">
    <property type="entry name" value="Leu-rich_rpt_typical-subtyp"/>
</dbReference>
<dbReference type="Pfam" id="PF23598">
    <property type="entry name" value="LRR_14"/>
    <property type="match status" value="1"/>
</dbReference>
<dbReference type="InterPro" id="IPR055414">
    <property type="entry name" value="LRR_R13L4/SHOC2-like"/>
</dbReference>
<keyword evidence="8 11" id="KW-1133">Transmembrane helix</keyword>
<dbReference type="PANTHER" id="PTHR48061:SF46">
    <property type="entry name" value="LEUCINE-RICH REPEAT-CONTAINING N-TERMINAL PLANT-TYPE DOMAIN-CONTAINING PROTEIN"/>
    <property type="match status" value="1"/>
</dbReference>
<reference evidence="15" key="1">
    <citation type="submission" date="2023-02" db="EMBL/GenBank/DDBJ databases">
        <title>Genome of toxic invasive species Heracleum sosnowskyi carries increased number of genes despite the absence of recent whole-genome duplications.</title>
        <authorList>
            <person name="Schelkunov M."/>
            <person name="Shtratnikova V."/>
            <person name="Makarenko M."/>
            <person name="Klepikova A."/>
            <person name="Omelchenko D."/>
            <person name="Novikova G."/>
            <person name="Obukhova E."/>
            <person name="Bogdanov V."/>
            <person name="Penin A."/>
            <person name="Logacheva M."/>
        </authorList>
    </citation>
    <scope>NUCLEOTIDE SEQUENCE</scope>
    <source>
        <strain evidence="15">Hsosn_3</strain>
        <tissue evidence="15">Leaf</tissue>
    </source>
</reference>
<dbReference type="FunFam" id="3.80.10.10:FF:000111">
    <property type="entry name" value="LRR receptor-like serine/threonine-protein kinase ERECTA"/>
    <property type="match status" value="1"/>
</dbReference>
<evidence type="ECO:0000259" key="13">
    <source>
        <dbReference type="Pfam" id="PF08263"/>
    </source>
</evidence>
<comment type="caution">
    <text evidence="15">The sequence shown here is derived from an EMBL/GenBank/DDBJ whole genome shotgun (WGS) entry which is preliminary data.</text>
</comment>
<organism evidence="15 16">
    <name type="scientific">Heracleum sosnowskyi</name>
    <dbReference type="NCBI Taxonomy" id="360622"/>
    <lineage>
        <taxon>Eukaryota</taxon>
        <taxon>Viridiplantae</taxon>
        <taxon>Streptophyta</taxon>
        <taxon>Embryophyta</taxon>
        <taxon>Tracheophyta</taxon>
        <taxon>Spermatophyta</taxon>
        <taxon>Magnoliopsida</taxon>
        <taxon>eudicotyledons</taxon>
        <taxon>Gunneridae</taxon>
        <taxon>Pentapetalae</taxon>
        <taxon>asterids</taxon>
        <taxon>campanulids</taxon>
        <taxon>Apiales</taxon>
        <taxon>Apiaceae</taxon>
        <taxon>Apioideae</taxon>
        <taxon>apioid superclade</taxon>
        <taxon>Tordylieae</taxon>
        <taxon>Tordyliinae</taxon>
        <taxon>Heracleum</taxon>
    </lineage>
</organism>
<keyword evidence="9 11" id="KW-0472">Membrane</keyword>
<evidence type="ECO:0000313" key="16">
    <source>
        <dbReference type="Proteomes" id="UP001237642"/>
    </source>
</evidence>
<evidence type="ECO:0000256" key="4">
    <source>
        <dbReference type="ARBA" id="ARBA00022614"/>
    </source>
</evidence>
<dbReference type="Pfam" id="PF13855">
    <property type="entry name" value="LRR_8"/>
    <property type="match status" value="2"/>
</dbReference>
<dbReference type="SUPFAM" id="SSF52047">
    <property type="entry name" value="RNI-like"/>
    <property type="match status" value="1"/>
</dbReference>
<dbReference type="InterPro" id="IPR046956">
    <property type="entry name" value="RLP23-like"/>
</dbReference>
<dbReference type="GO" id="GO:0016301">
    <property type="term" value="F:kinase activity"/>
    <property type="evidence" value="ECO:0007669"/>
    <property type="project" value="UniProtKB-KW"/>
</dbReference>
<evidence type="ECO:0000256" key="11">
    <source>
        <dbReference type="SAM" id="Phobius"/>
    </source>
</evidence>
<feature type="domain" description="Leucine-rich repeat-containing N-terminal plant-type" evidence="13">
    <location>
        <begin position="32"/>
        <end position="81"/>
    </location>
</feature>
<dbReference type="Proteomes" id="UP001237642">
    <property type="component" value="Unassembled WGS sequence"/>
</dbReference>
<keyword evidence="5 11" id="KW-0812">Transmembrane</keyword>
<keyword evidence="16" id="KW-1185">Reference proteome</keyword>
<keyword evidence="7" id="KW-0677">Repeat</keyword>
<keyword evidence="10" id="KW-0325">Glycoprotein</keyword>
<evidence type="ECO:0000256" key="10">
    <source>
        <dbReference type="ARBA" id="ARBA00023180"/>
    </source>
</evidence>
<evidence type="ECO:0000256" key="5">
    <source>
        <dbReference type="ARBA" id="ARBA00022692"/>
    </source>
</evidence>
<dbReference type="GO" id="GO:0006952">
    <property type="term" value="P:defense response"/>
    <property type="evidence" value="ECO:0007669"/>
    <property type="project" value="UniProtKB-ARBA"/>
</dbReference>
<dbReference type="PRINTS" id="PR00019">
    <property type="entry name" value="LEURICHRPT"/>
</dbReference>
<dbReference type="SMART" id="SM00369">
    <property type="entry name" value="LRR_TYP"/>
    <property type="match status" value="10"/>
</dbReference>
<feature type="chain" id="PRO_5042250048" evidence="12">
    <location>
        <begin position="28"/>
        <end position="955"/>
    </location>
</feature>
<evidence type="ECO:0000256" key="2">
    <source>
        <dbReference type="ARBA" id="ARBA00009592"/>
    </source>
</evidence>
<dbReference type="GO" id="GO:0051707">
    <property type="term" value="P:response to other organism"/>
    <property type="evidence" value="ECO:0007669"/>
    <property type="project" value="UniProtKB-ARBA"/>
</dbReference>
<feature type="domain" description="Disease resistance R13L4/SHOC-2-like LRR" evidence="14">
    <location>
        <begin position="265"/>
        <end position="474"/>
    </location>
</feature>
<evidence type="ECO:0000256" key="12">
    <source>
        <dbReference type="SAM" id="SignalP"/>
    </source>
</evidence>
<evidence type="ECO:0000256" key="1">
    <source>
        <dbReference type="ARBA" id="ARBA00004251"/>
    </source>
</evidence>
<accession>A0AAD8GRK2</accession>
<dbReference type="PANTHER" id="PTHR48061">
    <property type="entry name" value="LEUCINE-RICH REPEAT RECEPTOR PROTEIN KINASE EMS1-LIKE-RELATED"/>
    <property type="match status" value="1"/>
</dbReference>
<keyword evidence="6 12" id="KW-0732">Signal</keyword>
<keyword evidence="15" id="KW-0418">Kinase</keyword>
<keyword evidence="15" id="KW-0808">Transferase</keyword>
<dbReference type="Gene3D" id="3.80.10.10">
    <property type="entry name" value="Ribonuclease Inhibitor"/>
    <property type="match status" value="5"/>
</dbReference>
<dbReference type="SUPFAM" id="SSF52058">
    <property type="entry name" value="L domain-like"/>
    <property type="match status" value="2"/>
</dbReference>
<dbReference type="GO" id="GO:0005886">
    <property type="term" value="C:plasma membrane"/>
    <property type="evidence" value="ECO:0007669"/>
    <property type="project" value="UniProtKB-SubCell"/>
</dbReference>
<evidence type="ECO:0000313" key="15">
    <source>
        <dbReference type="EMBL" id="KAK1352904.1"/>
    </source>
</evidence>
<dbReference type="InterPro" id="IPR001611">
    <property type="entry name" value="Leu-rich_rpt"/>
</dbReference>
<keyword evidence="3" id="KW-1003">Cell membrane</keyword>
<name>A0AAD8GRK2_9APIA</name>
<feature type="transmembrane region" description="Helical" evidence="11">
    <location>
        <begin position="909"/>
        <end position="929"/>
    </location>
</feature>
<evidence type="ECO:0000256" key="8">
    <source>
        <dbReference type="ARBA" id="ARBA00022989"/>
    </source>
</evidence>
<comment type="similarity">
    <text evidence="2">Belongs to the RLP family.</text>
</comment>
<comment type="subcellular location">
    <subcellularLocation>
        <location evidence="1">Cell membrane</location>
        <topology evidence="1">Single-pass type I membrane protein</topology>
    </subcellularLocation>
</comment>
<dbReference type="Pfam" id="PF00560">
    <property type="entry name" value="LRR_1"/>
    <property type="match status" value="5"/>
</dbReference>
<evidence type="ECO:0000256" key="9">
    <source>
        <dbReference type="ARBA" id="ARBA00023136"/>
    </source>
</evidence>
<dbReference type="AlphaFoldDB" id="A0AAD8GRK2"/>
<dbReference type="EMBL" id="JAUIZM010000014">
    <property type="protein sequence ID" value="KAK1352904.1"/>
    <property type="molecule type" value="Genomic_DNA"/>
</dbReference>
<evidence type="ECO:0000259" key="14">
    <source>
        <dbReference type="Pfam" id="PF23598"/>
    </source>
</evidence>
<proteinExistence type="inferred from homology"/>
<dbReference type="InterPro" id="IPR013210">
    <property type="entry name" value="LRR_N_plant-typ"/>
</dbReference>
<dbReference type="InterPro" id="IPR032675">
    <property type="entry name" value="LRR_dom_sf"/>
</dbReference>
<sequence length="955" mass="106923">MMMRNFITCVFATIVMLIFLRHHPVVSLSPIQQKTALFQFQQSLTISEFDACYVFGNIPSYPKTMNWSMNSDYCTWEGVSCERKTRDVIGLDLSCSLLEGAILPNSTLFQLSRLRFLNLSWNDFSLSNQFPQEFGFFAKGLTHLNLSGARFSGRVPSGISHLYKLVSLDLSYNDGSILEKEVFKSVLQNLTQLRVLNLEFLNISSSLPVNLSTSLRVLNLGFTGLHGVLSQEVFQLPNLELLDLSHNYNLTVILPKVKWGSSGTLQDLNLPNVDIYGGIPDSIGFLESLASLELPSCNLSGPIPKSIGNLGQLTYLGLDGNNLNGPILTFLANLTNLTNLDLSHNNFTGLLPSSFLAHSSQLVVIDLRYNGFTGPLPPGLFDHPSLRDLDISHNGFTGQLYEFDSSKSKLQYFYCKNNSLYGPIPQSFSQLVNLTHLDFSLNNFSGVLDFKMFSRLESLQHLDLSHNSLSVRNTSMVTLSRELSTLRLSSCNMKEFPRFSTGISLEFLDLSNNEIDGEIPHWIGSVNSYVDLSQNMLSGGLEQLPWNSIHYLDLHSNMLSGSLPTLLCNSISLRILNLSNNTLSGLLPICRTFLTNLLVFDLRRNNFQGNIPATLSNSPYLRTINLNGNKLEGTIPSSFAEFDHLEVLDLGNNQINDTFPWFLEALPNLQVLVLKSNKFHGLINTISKVEHPFPRLRIIDLSINEFYGPLPAIYFKNFKGMMNGNVNKIERSYLGEQFGADSSYRDSTILVIKGVEIEFHRILTVLTTIDVSSNNFEGEILEYIGDLVSLRYLNLSYNHLTGHIPSSIGDLSMLESLDLSSNQLEGEIPQELTGIYTLERLNLSHNQLSGRIPEGSQFNTFENDSYVGNLGLCGHSLSRKCEIDILMQTQDEDGDNNDFFDGFTWEAVVIGYGCGVVPAFFIGYLMLLAGKPKWFAGIIARELGLKIRRMEIKWR</sequence>
<dbReference type="FunFam" id="3.80.10.10:FF:000095">
    <property type="entry name" value="LRR receptor-like serine/threonine-protein kinase GSO1"/>
    <property type="match status" value="2"/>
</dbReference>
<reference evidence="15" key="2">
    <citation type="submission" date="2023-05" db="EMBL/GenBank/DDBJ databases">
        <authorList>
            <person name="Schelkunov M.I."/>
        </authorList>
    </citation>
    <scope>NUCLEOTIDE SEQUENCE</scope>
    <source>
        <strain evidence="15">Hsosn_3</strain>
        <tissue evidence="15">Leaf</tissue>
    </source>
</reference>